<dbReference type="RefSeq" id="WP_266057467.1">
    <property type="nucleotide sequence ID" value="NZ_JAPFQN010000006.1"/>
</dbReference>
<organism evidence="1 2">
    <name type="scientific">Mangrovivirga halotolerans</name>
    <dbReference type="NCBI Taxonomy" id="2993936"/>
    <lineage>
        <taxon>Bacteria</taxon>
        <taxon>Pseudomonadati</taxon>
        <taxon>Bacteroidota</taxon>
        <taxon>Cytophagia</taxon>
        <taxon>Cytophagales</taxon>
        <taxon>Mangrovivirgaceae</taxon>
        <taxon>Mangrovivirga</taxon>
    </lineage>
</organism>
<accession>A0ABT3RTL6</accession>
<evidence type="ECO:0000313" key="2">
    <source>
        <dbReference type="Proteomes" id="UP001209885"/>
    </source>
</evidence>
<keyword evidence="2" id="KW-1185">Reference proteome</keyword>
<dbReference type="PROSITE" id="PS51257">
    <property type="entry name" value="PROKAR_LIPOPROTEIN"/>
    <property type="match status" value="1"/>
</dbReference>
<evidence type="ECO:0008006" key="3">
    <source>
        <dbReference type="Google" id="ProtNLM"/>
    </source>
</evidence>
<proteinExistence type="predicted"/>
<comment type="caution">
    <text evidence="1">The sequence shown here is derived from an EMBL/GenBank/DDBJ whole genome shotgun (WGS) entry which is preliminary data.</text>
</comment>
<dbReference type="EMBL" id="JAPFQN010000006">
    <property type="protein sequence ID" value="MCX2744933.1"/>
    <property type="molecule type" value="Genomic_DNA"/>
</dbReference>
<dbReference type="Proteomes" id="UP001209885">
    <property type="component" value="Unassembled WGS sequence"/>
</dbReference>
<reference evidence="1 2" key="1">
    <citation type="submission" date="2022-11" db="EMBL/GenBank/DDBJ databases">
        <title>The characterization of three novel Bacteroidetes species and genomic analysis of their roles in tidal elemental geochemical cycles.</title>
        <authorList>
            <person name="Ma K."/>
        </authorList>
    </citation>
    <scope>NUCLEOTIDE SEQUENCE [LARGE SCALE GENOMIC DNA]</scope>
    <source>
        <strain evidence="1 2">M17</strain>
    </source>
</reference>
<evidence type="ECO:0000313" key="1">
    <source>
        <dbReference type="EMBL" id="MCX2744933.1"/>
    </source>
</evidence>
<protein>
    <recommendedName>
        <fullName evidence="3">Fibronectin type-III domain-containing protein</fullName>
    </recommendedName>
</protein>
<name>A0ABT3RTL6_9BACT</name>
<gene>
    <name evidence="1" type="ORF">OO013_13705</name>
</gene>
<sequence length="163" mass="19001">MRVSIRIILLLLLSIGCYDHKEVTITKDFVINPNWTQMDNSFEIYKMKPKDSSKTINPKNYSSIELYHALTTDTSYSYVANVKYNGVDYAHRKVYFNRDNGFVWTRPSNIDPSLNSTFETIGEFERETWYLLAGLSQYGTLYYLYIDASDSLHVHKVSGMTNY</sequence>